<keyword evidence="3" id="KW-1185">Reference proteome</keyword>
<keyword evidence="1" id="KW-1133">Transmembrane helix</keyword>
<dbReference type="GO" id="GO:0016874">
    <property type="term" value="F:ligase activity"/>
    <property type="evidence" value="ECO:0007669"/>
    <property type="project" value="UniProtKB-KW"/>
</dbReference>
<keyword evidence="1" id="KW-0812">Transmembrane</keyword>
<sequence>MFGRLLLCNDIQSDETRRRSVTMFVLIAITLGVGLVSGHGSERLLWNAYYAKNTTTTRFCPIEVDISLRCSLHTKECNDMVHRYWPFCSLTEYLTTSNFERDDGFTCVTPCMYESESNEYKCDGMRCTPPGDESTTLHAINRETWTTGRHDVDRTIELYRTLFPTTYSMNYEYLKPLHELTMYPYVDGTEIKFLPLLYTKNVTHILRRTRHQNKDFTIDEQSVKLIYPSYIGPTNRREYYYNIIDTDTGDNVCDKFFKRITKYVSWKRGKYVVINAVFEYEFERATPNVKPVRLTYVVNYFKNSNCRRKDTCVVSSV</sequence>
<dbReference type="GeneID" id="4306153"/>
<dbReference type="Proteomes" id="UP000008030">
    <property type="component" value="Segment"/>
</dbReference>
<feature type="transmembrane region" description="Helical" evidence="1">
    <location>
        <begin position="21"/>
        <end position="40"/>
    </location>
</feature>
<protein>
    <submittedName>
        <fullName evidence="2">37.3 kDa Putative ligase</fullName>
    </submittedName>
</protein>
<reference evidence="2 3" key="1">
    <citation type="journal article" date="2006" name="J. Virol.">
        <title>Genomic sequence of Spodoptera frugiperda Ascovirus 1a, an enveloped, double-stranded DNA insect virus that manipulates apoptosis for viral reproduction.</title>
        <authorList>
            <person name="Bideshi D.K."/>
            <person name="Demattei M.V."/>
            <person name="Rouleux-Bonnin F."/>
            <person name="Stasiak K."/>
            <person name="Tan Y."/>
            <person name="Bigot S."/>
            <person name="Bigot Y."/>
            <person name="Federici B.A."/>
        </authorList>
    </citation>
    <scope>NUCLEOTIDE SEQUENCE [LARGE SCALE GENOMIC DNA]</scope>
    <source>
        <strain evidence="3">SvAV-1a</strain>
    </source>
</reference>
<organism evidence="2 3">
    <name type="scientific">Spodoptera frugiperda ascovirus 1a</name>
    <name type="common">SfAV-1a</name>
    <dbReference type="NCBI Taxonomy" id="113370"/>
    <lineage>
        <taxon>Viruses</taxon>
        <taxon>Varidnaviria</taxon>
        <taxon>Bamfordvirae</taxon>
        <taxon>Nucleocytoviricota</taxon>
        <taxon>Megaviricetes</taxon>
        <taxon>Pimascovirales</taxon>
        <taxon>Pimascovirales incertae sedis</taxon>
        <taxon>Ascoviridae</taxon>
        <taxon>Ascovirus</taxon>
        <taxon>Ascovirus sfav1a</taxon>
    </lineage>
</organism>
<dbReference type="OrthoDB" id="33991at10239"/>
<keyword evidence="1" id="KW-0472">Membrane</keyword>
<evidence type="ECO:0000256" key="1">
    <source>
        <dbReference type="SAM" id="Phobius"/>
    </source>
</evidence>
<keyword evidence="2" id="KW-0436">Ligase</keyword>
<proteinExistence type="predicted"/>
<organismHost>
    <name type="scientific">Spodoptera frugiperda</name>
    <name type="common">Fall armyworm</name>
    <dbReference type="NCBI Taxonomy" id="7108"/>
</organismHost>
<dbReference type="RefSeq" id="YP_762387.1">
    <property type="nucleotide sequence ID" value="NC_008361.1"/>
</dbReference>
<gene>
    <name evidence="2" type="primary">ORF032</name>
</gene>
<accession>Q0E569</accession>
<evidence type="ECO:0000313" key="3">
    <source>
        <dbReference type="Proteomes" id="UP000008030"/>
    </source>
</evidence>
<evidence type="ECO:0000313" key="2">
    <source>
        <dbReference type="EMBL" id="CAL44632.1"/>
    </source>
</evidence>
<name>Q0E569_SFAVA</name>
<dbReference type="EMBL" id="AM398843">
    <property type="protein sequence ID" value="CAL44632.1"/>
    <property type="molecule type" value="Genomic_DNA"/>
</dbReference>
<dbReference type="KEGG" id="vg:4306153"/>